<dbReference type="Ensembl" id="ENSOANT00000053421.1">
    <property type="protein sequence ID" value="ENSOANP00000036515.1"/>
    <property type="gene ID" value="ENSOANG00000039008.1"/>
</dbReference>
<evidence type="ECO:0000313" key="4">
    <source>
        <dbReference type="Proteomes" id="UP000002279"/>
    </source>
</evidence>
<accession>A0A6I8N6U0</accession>
<evidence type="ECO:0000256" key="1">
    <source>
        <dbReference type="SAM" id="MobiDB-lite"/>
    </source>
</evidence>
<proteinExistence type="predicted"/>
<reference evidence="3 4" key="1">
    <citation type="journal article" date="2008" name="Nature">
        <title>Genome analysis of the platypus reveals unique signatures of evolution.</title>
        <authorList>
            <person name="Warren W.C."/>
            <person name="Hillier L.W."/>
            <person name="Marshall Graves J.A."/>
            <person name="Birney E."/>
            <person name="Ponting C.P."/>
            <person name="Grutzner F."/>
            <person name="Belov K."/>
            <person name="Miller W."/>
            <person name="Clarke L."/>
            <person name="Chinwalla A.T."/>
            <person name="Yang S.P."/>
            <person name="Heger A."/>
            <person name="Locke D.P."/>
            <person name="Miethke P."/>
            <person name="Waters P.D."/>
            <person name="Veyrunes F."/>
            <person name="Fulton L."/>
            <person name="Fulton B."/>
            <person name="Graves T."/>
            <person name="Wallis J."/>
            <person name="Puente X.S."/>
            <person name="Lopez-Otin C."/>
            <person name="Ordonez G.R."/>
            <person name="Eichler E.E."/>
            <person name="Chen L."/>
            <person name="Cheng Z."/>
            <person name="Deakin J.E."/>
            <person name="Alsop A."/>
            <person name="Thompson K."/>
            <person name="Kirby P."/>
            <person name="Papenfuss A.T."/>
            <person name="Wakefield M.J."/>
            <person name="Olender T."/>
            <person name="Lancet D."/>
            <person name="Huttley G.A."/>
            <person name="Smit A.F."/>
            <person name="Pask A."/>
            <person name="Temple-Smith P."/>
            <person name="Batzer M.A."/>
            <person name="Walker J.A."/>
            <person name="Konkel M.K."/>
            <person name="Harris R.S."/>
            <person name="Whittington C.M."/>
            <person name="Wong E.S."/>
            <person name="Gemmell N.J."/>
            <person name="Buschiazzo E."/>
            <person name="Vargas Jentzsch I.M."/>
            <person name="Merkel A."/>
            <person name="Schmitz J."/>
            <person name="Zemann A."/>
            <person name="Churakov G."/>
            <person name="Kriegs J.O."/>
            <person name="Brosius J."/>
            <person name="Murchison E.P."/>
            <person name="Sachidanandam R."/>
            <person name="Smith C."/>
            <person name="Hannon G.J."/>
            <person name="Tsend-Ayush E."/>
            <person name="McMillan D."/>
            <person name="Attenborough R."/>
            <person name="Rens W."/>
            <person name="Ferguson-Smith M."/>
            <person name="Lefevre C.M."/>
            <person name="Sharp J.A."/>
            <person name="Nicholas K.R."/>
            <person name="Ray D.A."/>
            <person name="Kube M."/>
            <person name="Reinhardt R."/>
            <person name="Pringle T.H."/>
            <person name="Taylor J."/>
            <person name="Jones R.C."/>
            <person name="Nixon B."/>
            <person name="Dacheux J.L."/>
            <person name="Niwa H."/>
            <person name="Sekita Y."/>
            <person name="Huang X."/>
            <person name="Stark A."/>
            <person name="Kheradpour P."/>
            <person name="Kellis M."/>
            <person name="Flicek P."/>
            <person name="Chen Y."/>
            <person name="Webber C."/>
            <person name="Hardison R."/>
            <person name="Nelson J."/>
            <person name="Hallsworth-Pepin K."/>
            <person name="Delehaunty K."/>
            <person name="Markovic C."/>
            <person name="Minx P."/>
            <person name="Feng Y."/>
            <person name="Kremitzki C."/>
            <person name="Mitreva M."/>
            <person name="Glasscock J."/>
            <person name="Wylie T."/>
            <person name="Wohldmann P."/>
            <person name="Thiru P."/>
            <person name="Nhan M.N."/>
            <person name="Pohl C.S."/>
            <person name="Smith S.M."/>
            <person name="Hou S."/>
            <person name="Nefedov M."/>
            <person name="de Jong P.J."/>
            <person name="Renfree M.B."/>
            <person name="Mardis E.R."/>
            <person name="Wilson R.K."/>
        </authorList>
    </citation>
    <scope>NUCLEOTIDE SEQUENCE [LARGE SCALE GENOMIC DNA]</scope>
    <source>
        <strain evidence="3 4">Glennie</strain>
    </source>
</reference>
<feature type="region of interest" description="Disordered" evidence="1">
    <location>
        <begin position="315"/>
        <end position="334"/>
    </location>
</feature>
<dbReference type="AlphaFoldDB" id="A0A6I8N6U0"/>
<dbReference type="InterPro" id="IPR041012">
    <property type="entry name" value="GEN_chromo"/>
</dbReference>
<sequence>MEWPKHYTCEKLLVLLTHYDMIERKFGRKNPFQMQAKRIIKTRIRNGIRCFEIEWQKPEFYAAADDKPTESAVVTVEEESLFQDAYPEIVAIFQKQKLEDGGNKQKRQKRKPKDKDFLEADDRISDLLSQMSLKPTKETLPLKDAKSNRGIPLDNKSTQGKTCEWSTLLATQEPSISSPPRPTSSQSENVSSHSLFFQFAEPSATSPHSSVIASLQLDDIDWEGTSFSASPTVQAQPLSACCSKSELEASLPNLKSHPSQSQCKSGKDSQNRNAVEFARDLSRKSSGEHLVSGARPLDTQLQDLPLKERIFAKPISQSKSSRHRAISQPKQTESKALLEQNQTSAEERCPIFPSPVDDRGQANDHLRISSQYYRGKSNIPDVQRSLAVKMSESFGHKASESLNLECKSQSVFPETLEDSSAIYRGEKTDVQNGQNQKTKRSVCLDRYSSDEESHPQNIKAQYAISTAKHYSRQHNPSQLETVDTNKLRGSTLYLTESKQPVQAFKEAGSSVAVENPASKAPNHTFGLSTSEKSGFPTIAQHFQSLEVDTAVPHERKQDESVICLDSPLPLSQRIKLRLQQS</sequence>
<feature type="region of interest" description="Disordered" evidence="1">
    <location>
        <begin position="171"/>
        <end position="190"/>
    </location>
</feature>
<feature type="region of interest" description="Disordered" evidence="1">
    <location>
        <begin position="135"/>
        <end position="160"/>
    </location>
</feature>
<dbReference type="Pfam" id="PF18704">
    <property type="entry name" value="Chromo_2"/>
    <property type="match status" value="1"/>
</dbReference>
<evidence type="ECO:0000259" key="2">
    <source>
        <dbReference type="Pfam" id="PF18704"/>
    </source>
</evidence>
<reference evidence="3" key="2">
    <citation type="submission" date="2025-08" db="UniProtKB">
        <authorList>
            <consortium name="Ensembl"/>
        </authorList>
    </citation>
    <scope>IDENTIFICATION</scope>
    <source>
        <strain evidence="3">Glennie</strain>
    </source>
</reference>
<evidence type="ECO:0000313" key="3">
    <source>
        <dbReference type="Ensembl" id="ENSOANP00000036515.1"/>
    </source>
</evidence>
<gene>
    <name evidence="3" type="primary">GEN1</name>
</gene>
<name>A0A6I8N6U0_ORNAN</name>
<dbReference type="Proteomes" id="UP000002279">
    <property type="component" value="Chromosome 1"/>
</dbReference>
<feature type="compositionally biased region" description="Basic and acidic residues" evidence="1">
    <location>
        <begin position="135"/>
        <end position="147"/>
    </location>
</feature>
<dbReference type="Bgee" id="ENSOANG00000039008">
    <property type="expression patterns" value="Expressed in fibroblast and 7 other cell types or tissues"/>
</dbReference>
<dbReference type="InParanoid" id="A0A6I8N6U0"/>
<feature type="domain" description="Flap endonuclease GEN chromatin organization modifier" evidence="2">
    <location>
        <begin position="35"/>
        <end position="95"/>
    </location>
</feature>
<protein>
    <recommendedName>
        <fullName evidence="2">Flap endonuclease GEN chromatin organization modifier domain-containing protein</fullName>
    </recommendedName>
</protein>
<organism evidence="3 4">
    <name type="scientific">Ornithorhynchus anatinus</name>
    <name type="common">Duckbill platypus</name>
    <dbReference type="NCBI Taxonomy" id="9258"/>
    <lineage>
        <taxon>Eukaryota</taxon>
        <taxon>Metazoa</taxon>
        <taxon>Chordata</taxon>
        <taxon>Craniata</taxon>
        <taxon>Vertebrata</taxon>
        <taxon>Euteleostomi</taxon>
        <taxon>Mammalia</taxon>
        <taxon>Monotremata</taxon>
        <taxon>Ornithorhynchidae</taxon>
        <taxon>Ornithorhynchus</taxon>
    </lineage>
</organism>
<dbReference type="FunCoup" id="A0A6I8N6U0">
    <property type="interactions" value="917"/>
</dbReference>
<dbReference type="GeneTree" id="ENSGT00940000155807"/>
<feature type="region of interest" description="Disordered" evidence="1">
    <location>
        <begin position="100"/>
        <end position="119"/>
    </location>
</feature>
<feature type="region of interest" description="Disordered" evidence="1">
    <location>
        <begin position="252"/>
        <end position="272"/>
    </location>
</feature>
<reference evidence="3" key="3">
    <citation type="submission" date="2025-09" db="UniProtKB">
        <authorList>
            <consortium name="Ensembl"/>
        </authorList>
    </citation>
    <scope>IDENTIFICATION</scope>
    <source>
        <strain evidence="3">Glennie</strain>
    </source>
</reference>
<keyword evidence="4" id="KW-1185">Reference proteome</keyword>
<dbReference type="OMA" id="CATHINK"/>